<dbReference type="Pfam" id="PF00069">
    <property type="entry name" value="Pkinase"/>
    <property type="match status" value="1"/>
</dbReference>
<dbReference type="PANTHER" id="PTHR24351">
    <property type="entry name" value="RIBOSOMAL PROTEIN S6 KINASE"/>
    <property type="match status" value="1"/>
</dbReference>
<keyword evidence="9" id="KW-1185">Reference proteome</keyword>
<organism evidence="8 9">
    <name type="scientific">Ichthyophthirius multifiliis</name>
    <name type="common">White spot disease agent</name>
    <name type="synonym">Ich</name>
    <dbReference type="NCBI Taxonomy" id="5932"/>
    <lineage>
        <taxon>Eukaryota</taxon>
        <taxon>Sar</taxon>
        <taxon>Alveolata</taxon>
        <taxon>Ciliophora</taxon>
        <taxon>Intramacronucleata</taxon>
        <taxon>Oligohymenophorea</taxon>
        <taxon>Hymenostomatida</taxon>
        <taxon>Ophryoglenina</taxon>
        <taxon>Ichthyophthirius</taxon>
    </lineage>
</organism>
<gene>
    <name evidence="8" type="ORF">IMG5_144210</name>
</gene>
<dbReference type="AlphaFoldDB" id="G0QXN7"/>
<evidence type="ECO:0000313" key="9">
    <source>
        <dbReference type="Proteomes" id="UP000008983"/>
    </source>
</evidence>
<dbReference type="InterPro" id="IPR011009">
    <property type="entry name" value="Kinase-like_dom_sf"/>
</dbReference>
<dbReference type="Proteomes" id="UP000008983">
    <property type="component" value="Unassembled WGS sequence"/>
</dbReference>
<dbReference type="GO" id="GO:0004674">
    <property type="term" value="F:protein serine/threonine kinase activity"/>
    <property type="evidence" value="ECO:0007669"/>
    <property type="project" value="UniProtKB-KW"/>
</dbReference>
<keyword evidence="2" id="KW-0808">Transferase</keyword>
<accession>G0QXN7</accession>
<protein>
    <submittedName>
        <fullName evidence="8">Protein kinase domain protein</fullName>
    </submittedName>
</protein>
<dbReference type="RefSeq" id="XP_004031254.1">
    <property type="nucleotide sequence ID" value="XM_004031206.1"/>
</dbReference>
<reference evidence="8 9" key="1">
    <citation type="submission" date="2011-07" db="EMBL/GenBank/DDBJ databases">
        <authorList>
            <person name="Coyne R."/>
            <person name="Brami D."/>
            <person name="Johnson J."/>
            <person name="Hostetler J."/>
            <person name="Hannick L."/>
            <person name="Clark T."/>
            <person name="Cassidy-Hanley D."/>
            <person name="Inman J."/>
        </authorList>
    </citation>
    <scope>NUCLEOTIDE SEQUENCE [LARGE SCALE GENOMIC DNA]</scope>
    <source>
        <strain evidence="8 9">G5</strain>
    </source>
</reference>
<evidence type="ECO:0000256" key="5">
    <source>
        <dbReference type="ARBA" id="ARBA00022840"/>
    </source>
</evidence>
<dbReference type="GeneID" id="14906128"/>
<dbReference type="eggNOG" id="KOG0606">
    <property type="taxonomic scope" value="Eukaryota"/>
</dbReference>
<keyword evidence="6" id="KW-0812">Transmembrane</keyword>
<feature type="domain" description="Protein kinase" evidence="7">
    <location>
        <begin position="1"/>
        <end position="344"/>
    </location>
</feature>
<sequence length="344" mass="41881">KKTQKNKCKIKKINKNNNSLKSLQKSDKELLEQYTKLQNIQKRMILNQNYMLQKKQRKKNQIERKNLIKFIWKKYKCISIFQEFRNYLNAIVIKIIFILFQILQKEVTFALSFVQIVIYKLIFNKNYQLQRLIELQLTQEIIQFYVAEMVLILEYLHTQGLCHRDFKQENMVLTKNKHLQLIDYGTLNDYCYNLLNDGVKKLVEMKNKKKKECYSQSNVPDEQEFRNRLPTFCGTPENILKIIIFYKQKKYLQKKKDIQVQKCQKKQNAIQMVTCGLQVVQFINYLQQKHHFTINMKYKYTIKQNKLNIIKIMRKYLQKLKIQLTNCLYYNQKIDQEDYQLQMI</sequence>
<dbReference type="STRING" id="857967.G0QXN7"/>
<keyword evidence="3" id="KW-0547">Nucleotide-binding</keyword>
<dbReference type="SUPFAM" id="SSF56112">
    <property type="entry name" value="Protein kinase-like (PK-like)"/>
    <property type="match status" value="1"/>
</dbReference>
<dbReference type="Gene3D" id="1.10.510.10">
    <property type="entry name" value="Transferase(Phosphotransferase) domain 1"/>
    <property type="match status" value="1"/>
</dbReference>
<evidence type="ECO:0000256" key="6">
    <source>
        <dbReference type="SAM" id="Phobius"/>
    </source>
</evidence>
<dbReference type="EMBL" id="GL984082">
    <property type="protein sequence ID" value="EGR30018.1"/>
    <property type="molecule type" value="Genomic_DNA"/>
</dbReference>
<evidence type="ECO:0000256" key="3">
    <source>
        <dbReference type="ARBA" id="ARBA00022741"/>
    </source>
</evidence>
<keyword evidence="1" id="KW-0723">Serine/threonine-protein kinase</keyword>
<dbReference type="PROSITE" id="PS50011">
    <property type="entry name" value="PROTEIN_KINASE_DOM"/>
    <property type="match status" value="1"/>
</dbReference>
<dbReference type="SMART" id="SM00220">
    <property type="entry name" value="S_TKc"/>
    <property type="match status" value="1"/>
</dbReference>
<dbReference type="InterPro" id="IPR008271">
    <property type="entry name" value="Ser/Thr_kinase_AS"/>
</dbReference>
<evidence type="ECO:0000259" key="7">
    <source>
        <dbReference type="PROSITE" id="PS50011"/>
    </source>
</evidence>
<name>G0QXN7_ICHMU</name>
<keyword evidence="5" id="KW-0067">ATP-binding</keyword>
<keyword evidence="6" id="KW-0472">Membrane</keyword>
<proteinExistence type="predicted"/>
<feature type="transmembrane region" description="Helical" evidence="6">
    <location>
        <begin position="84"/>
        <end position="103"/>
    </location>
</feature>
<dbReference type="PROSITE" id="PS00108">
    <property type="entry name" value="PROTEIN_KINASE_ST"/>
    <property type="match status" value="1"/>
</dbReference>
<keyword evidence="4 8" id="KW-0418">Kinase</keyword>
<dbReference type="InParanoid" id="G0QXN7"/>
<dbReference type="InterPro" id="IPR000719">
    <property type="entry name" value="Prot_kinase_dom"/>
</dbReference>
<evidence type="ECO:0000313" key="8">
    <source>
        <dbReference type="EMBL" id="EGR30018.1"/>
    </source>
</evidence>
<evidence type="ECO:0000256" key="2">
    <source>
        <dbReference type="ARBA" id="ARBA00022679"/>
    </source>
</evidence>
<evidence type="ECO:0000256" key="1">
    <source>
        <dbReference type="ARBA" id="ARBA00022527"/>
    </source>
</evidence>
<keyword evidence="6" id="KW-1133">Transmembrane helix</keyword>
<evidence type="ECO:0000256" key="4">
    <source>
        <dbReference type="ARBA" id="ARBA00022777"/>
    </source>
</evidence>
<feature type="non-terminal residue" evidence="8">
    <location>
        <position position="1"/>
    </location>
</feature>
<dbReference type="GO" id="GO:0005524">
    <property type="term" value="F:ATP binding"/>
    <property type="evidence" value="ECO:0007669"/>
    <property type="project" value="UniProtKB-KW"/>
</dbReference>